<name>A0AAV2BCI9_9ARAC</name>
<gene>
    <name evidence="1" type="ORF">LARSCL_LOCUS18138</name>
</gene>
<dbReference type="EMBL" id="CAXIEN010000324">
    <property type="protein sequence ID" value="CAL1293339.1"/>
    <property type="molecule type" value="Genomic_DNA"/>
</dbReference>
<comment type="caution">
    <text evidence="1">The sequence shown here is derived from an EMBL/GenBank/DDBJ whole genome shotgun (WGS) entry which is preliminary data.</text>
</comment>
<organism evidence="1 2">
    <name type="scientific">Larinioides sclopetarius</name>
    <dbReference type="NCBI Taxonomy" id="280406"/>
    <lineage>
        <taxon>Eukaryota</taxon>
        <taxon>Metazoa</taxon>
        <taxon>Ecdysozoa</taxon>
        <taxon>Arthropoda</taxon>
        <taxon>Chelicerata</taxon>
        <taxon>Arachnida</taxon>
        <taxon>Araneae</taxon>
        <taxon>Araneomorphae</taxon>
        <taxon>Entelegynae</taxon>
        <taxon>Araneoidea</taxon>
        <taxon>Araneidae</taxon>
        <taxon>Larinioides</taxon>
    </lineage>
</organism>
<sequence length="41" mass="4783">MLKRKNLRMISFKQLLKKNGPHSTGLPVYTGNMLELIIRKN</sequence>
<dbReference type="AlphaFoldDB" id="A0AAV2BCI9"/>
<proteinExistence type="predicted"/>
<accession>A0AAV2BCI9</accession>
<evidence type="ECO:0000313" key="1">
    <source>
        <dbReference type="EMBL" id="CAL1293339.1"/>
    </source>
</evidence>
<evidence type="ECO:0000313" key="2">
    <source>
        <dbReference type="Proteomes" id="UP001497382"/>
    </source>
</evidence>
<keyword evidence="2" id="KW-1185">Reference proteome</keyword>
<protein>
    <submittedName>
        <fullName evidence="1">Uncharacterized protein</fullName>
    </submittedName>
</protein>
<reference evidence="1 2" key="1">
    <citation type="submission" date="2024-04" db="EMBL/GenBank/DDBJ databases">
        <authorList>
            <person name="Rising A."/>
            <person name="Reimegard J."/>
            <person name="Sonavane S."/>
            <person name="Akerstrom W."/>
            <person name="Nylinder S."/>
            <person name="Hedman E."/>
            <person name="Kallberg Y."/>
        </authorList>
    </citation>
    <scope>NUCLEOTIDE SEQUENCE [LARGE SCALE GENOMIC DNA]</scope>
</reference>
<dbReference type="Proteomes" id="UP001497382">
    <property type="component" value="Unassembled WGS sequence"/>
</dbReference>